<feature type="compositionally biased region" description="Polar residues" evidence="1">
    <location>
        <begin position="277"/>
        <end position="306"/>
    </location>
</feature>
<proteinExistence type="predicted"/>
<feature type="compositionally biased region" description="Gly residues" evidence="1">
    <location>
        <begin position="362"/>
        <end position="376"/>
    </location>
</feature>
<feature type="region of interest" description="Disordered" evidence="1">
    <location>
        <begin position="213"/>
        <end position="306"/>
    </location>
</feature>
<organism evidence="2 3">
    <name type="scientific">Ceraceosorus guamensis</name>
    <dbReference type="NCBI Taxonomy" id="1522189"/>
    <lineage>
        <taxon>Eukaryota</taxon>
        <taxon>Fungi</taxon>
        <taxon>Dikarya</taxon>
        <taxon>Basidiomycota</taxon>
        <taxon>Ustilaginomycotina</taxon>
        <taxon>Exobasidiomycetes</taxon>
        <taxon>Ceraceosorales</taxon>
        <taxon>Ceraceosoraceae</taxon>
        <taxon>Ceraceosorus</taxon>
    </lineage>
</organism>
<evidence type="ECO:0000256" key="1">
    <source>
        <dbReference type="SAM" id="MobiDB-lite"/>
    </source>
</evidence>
<feature type="compositionally biased region" description="Acidic residues" evidence="1">
    <location>
        <begin position="227"/>
        <end position="237"/>
    </location>
</feature>
<dbReference type="EMBL" id="KZ819477">
    <property type="protein sequence ID" value="PWN39317.1"/>
    <property type="molecule type" value="Genomic_DNA"/>
</dbReference>
<dbReference type="AlphaFoldDB" id="A0A316VP18"/>
<feature type="region of interest" description="Disordered" evidence="1">
    <location>
        <begin position="343"/>
        <end position="382"/>
    </location>
</feature>
<name>A0A316VP18_9BASI</name>
<dbReference type="STRING" id="1522189.A0A316VP18"/>
<dbReference type="GeneID" id="37038378"/>
<protein>
    <submittedName>
        <fullName evidence="2">Uncharacterized protein</fullName>
    </submittedName>
</protein>
<gene>
    <name evidence="2" type="ORF">IE81DRAFT_350284</name>
</gene>
<reference evidence="2 3" key="1">
    <citation type="journal article" date="2018" name="Mol. Biol. Evol.">
        <title>Broad Genomic Sampling Reveals a Smut Pathogenic Ancestry of the Fungal Clade Ustilaginomycotina.</title>
        <authorList>
            <person name="Kijpornyongpan T."/>
            <person name="Mondo S.J."/>
            <person name="Barry K."/>
            <person name="Sandor L."/>
            <person name="Lee J."/>
            <person name="Lipzen A."/>
            <person name="Pangilinan J."/>
            <person name="LaButti K."/>
            <person name="Hainaut M."/>
            <person name="Henrissat B."/>
            <person name="Grigoriev I.V."/>
            <person name="Spatafora J.W."/>
            <person name="Aime M.C."/>
        </authorList>
    </citation>
    <scope>NUCLEOTIDE SEQUENCE [LARGE SCALE GENOMIC DNA]</scope>
    <source>
        <strain evidence="2 3">MCA 4658</strain>
    </source>
</reference>
<dbReference type="RefSeq" id="XP_025366477.1">
    <property type="nucleotide sequence ID" value="XM_025516508.1"/>
</dbReference>
<dbReference type="Proteomes" id="UP000245783">
    <property type="component" value="Unassembled WGS sequence"/>
</dbReference>
<dbReference type="InParanoid" id="A0A316VP18"/>
<evidence type="ECO:0000313" key="3">
    <source>
        <dbReference type="Proteomes" id="UP000245783"/>
    </source>
</evidence>
<keyword evidence="3" id="KW-1185">Reference proteome</keyword>
<sequence length="382" mass="40971">MAVRWEFKSDVLVKTSKKGPEKYVTQCDHNVEIQQVIALLQLHMDDFCARPAFKFKSKSRVHTRPIEFQNLMQALNDPSNLYNIPTKVNGGKGQLIGGNVLDAASFTREIRLGIATYIEKGSGDIPKVTKEIFDARSGYNDIDIDIGNHNLDQYHIYVRDVDWHHDHHASPYPDSCSLSTPKKKLKVRGFKLSDSSAWKRLLGSFVDRRAIESGKTQHSTAVVDPVSDGDEACEEELSSSLGGAVTISSSTSSKLHSPSPTATASHAPLLSSSHAPITTTRPLKSSPLPTASQHTPTISSKLPSFLPTSKSAHASGGLPVMSAFSHAPSPSAVATRSVLNPLASKSAPPIPKATKTSSPFGFGRGGLGFGRGGKGGKAGKRI</sequence>
<feature type="compositionally biased region" description="Low complexity" evidence="1">
    <location>
        <begin position="248"/>
        <end position="276"/>
    </location>
</feature>
<accession>A0A316VP18</accession>
<evidence type="ECO:0000313" key="2">
    <source>
        <dbReference type="EMBL" id="PWN39317.1"/>
    </source>
</evidence>